<reference evidence="6 7" key="1">
    <citation type="submission" date="2016-10" db="EMBL/GenBank/DDBJ databases">
        <authorList>
            <person name="de Groot N.N."/>
        </authorList>
    </citation>
    <scope>NUCLEOTIDE SEQUENCE [LARGE SCALE GENOMIC DNA]</scope>
    <source>
        <strain evidence="6 7">CGMCC 1.10449</strain>
    </source>
</reference>
<comment type="catalytic activity">
    <reaction evidence="5">
        <text>(6S)-5-formyl-5,6,7,8-tetrahydrofolate + ATP = (6R)-5,10-methenyltetrahydrofolate + ADP + phosphate</text>
        <dbReference type="Rhea" id="RHEA:10488"/>
        <dbReference type="ChEBI" id="CHEBI:30616"/>
        <dbReference type="ChEBI" id="CHEBI:43474"/>
        <dbReference type="ChEBI" id="CHEBI:57455"/>
        <dbReference type="ChEBI" id="CHEBI:57457"/>
        <dbReference type="ChEBI" id="CHEBI:456216"/>
        <dbReference type="EC" id="6.3.3.2"/>
    </reaction>
</comment>
<dbReference type="Pfam" id="PF01812">
    <property type="entry name" value="5-FTHF_cyc-lig"/>
    <property type="match status" value="1"/>
</dbReference>
<proteinExistence type="inferred from homology"/>
<dbReference type="InterPro" id="IPR024185">
    <property type="entry name" value="FTHF_cligase-like_sf"/>
</dbReference>
<dbReference type="GO" id="GO:0030272">
    <property type="term" value="F:5-formyltetrahydrofolate cyclo-ligase activity"/>
    <property type="evidence" value="ECO:0007669"/>
    <property type="project" value="UniProtKB-EC"/>
</dbReference>
<dbReference type="InterPro" id="IPR002698">
    <property type="entry name" value="FTHF_cligase"/>
</dbReference>
<dbReference type="Gene3D" id="3.40.50.10420">
    <property type="entry name" value="NagB/RpiA/CoA transferase-like"/>
    <property type="match status" value="1"/>
</dbReference>
<evidence type="ECO:0000256" key="3">
    <source>
        <dbReference type="ARBA" id="ARBA00022840"/>
    </source>
</evidence>
<keyword evidence="3 4" id="KW-0067">ATP-binding</keyword>
<accession>A0A1H1BDP8</accession>
<evidence type="ECO:0000256" key="2">
    <source>
        <dbReference type="ARBA" id="ARBA00022741"/>
    </source>
</evidence>
<keyword evidence="7" id="KW-1185">Reference proteome</keyword>
<dbReference type="EC" id="6.3.3.2" evidence="5"/>
<feature type="binding site" evidence="4">
    <location>
        <position position="49"/>
    </location>
    <ligand>
        <name>substrate</name>
    </ligand>
</feature>
<sequence>MDKSELRKNAISMLKSFSEEERKNIEEILTQNVVNSDFWKQSAVVGVTISNSFEWNTKPIIETAWNEGKSICVPKCRPKDRKLEFYKINTYEQLEVVYYNLLEPIPEKTEKIDKRMIELLIVPGLLFDGNGFRIGFGGGYYDRFLSDFPNKRISIASNEQIVEGLPAEPLDIPVDRIITESGFL</sequence>
<evidence type="ECO:0000313" key="7">
    <source>
        <dbReference type="Proteomes" id="UP000199444"/>
    </source>
</evidence>
<dbReference type="AlphaFoldDB" id="A0A1H1BDP8"/>
<dbReference type="GO" id="GO:0046872">
    <property type="term" value="F:metal ion binding"/>
    <property type="evidence" value="ECO:0007669"/>
    <property type="project" value="UniProtKB-KW"/>
</dbReference>
<comment type="similarity">
    <text evidence="1 5">Belongs to the 5-formyltetrahydrofolate cyclo-ligase family.</text>
</comment>
<comment type="cofactor">
    <cofactor evidence="5">
        <name>Mg(2+)</name>
        <dbReference type="ChEBI" id="CHEBI:18420"/>
    </cofactor>
</comment>
<gene>
    <name evidence="6" type="ORF">SAMN05216231_1718</name>
</gene>
<feature type="binding site" evidence="4">
    <location>
        <begin position="133"/>
        <end position="141"/>
    </location>
    <ligand>
        <name>ATP</name>
        <dbReference type="ChEBI" id="CHEBI:30616"/>
    </ligand>
</feature>
<evidence type="ECO:0000313" key="6">
    <source>
        <dbReference type="EMBL" id="SDQ50049.1"/>
    </source>
</evidence>
<evidence type="ECO:0000256" key="4">
    <source>
        <dbReference type="PIRSR" id="PIRSR006806-1"/>
    </source>
</evidence>
<keyword evidence="5" id="KW-0479">Metal-binding</keyword>
<dbReference type="GO" id="GO:0035999">
    <property type="term" value="P:tetrahydrofolate interconversion"/>
    <property type="evidence" value="ECO:0007669"/>
    <property type="project" value="TreeGrafter"/>
</dbReference>
<feature type="binding site" evidence="4">
    <location>
        <begin position="3"/>
        <end position="7"/>
    </location>
    <ligand>
        <name>ATP</name>
        <dbReference type="ChEBI" id="CHEBI:30616"/>
    </ligand>
</feature>
<keyword evidence="5" id="KW-0460">Magnesium</keyword>
<dbReference type="Proteomes" id="UP000199444">
    <property type="component" value="Unassembled WGS sequence"/>
</dbReference>
<dbReference type="SUPFAM" id="SSF100950">
    <property type="entry name" value="NagB/RpiA/CoA transferase-like"/>
    <property type="match status" value="1"/>
</dbReference>
<dbReference type="GO" id="GO:0009396">
    <property type="term" value="P:folic acid-containing compound biosynthetic process"/>
    <property type="evidence" value="ECO:0007669"/>
    <property type="project" value="TreeGrafter"/>
</dbReference>
<dbReference type="RefSeq" id="WP_092492562.1">
    <property type="nucleotide sequence ID" value="NZ_FNKD01000002.1"/>
</dbReference>
<dbReference type="PIRSF" id="PIRSF006806">
    <property type="entry name" value="FTHF_cligase"/>
    <property type="match status" value="1"/>
</dbReference>
<dbReference type="InterPro" id="IPR037171">
    <property type="entry name" value="NagB/RpiA_transferase-like"/>
</dbReference>
<keyword evidence="6" id="KW-0436">Ligase</keyword>
<dbReference type="GO" id="GO:0005524">
    <property type="term" value="F:ATP binding"/>
    <property type="evidence" value="ECO:0007669"/>
    <property type="project" value="UniProtKB-KW"/>
</dbReference>
<name>A0A1H1BDP8_9BACI</name>
<organism evidence="6 7">
    <name type="scientific">Virgibacillus salinus</name>
    <dbReference type="NCBI Taxonomy" id="553311"/>
    <lineage>
        <taxon>Bacteria</taxon>
        <taxon>Bacillati</taxon>
        <taxon>Bacillota</taxon>
        <taxon>Bacilli</taxon>
        <taxon>Bacillales</taxon>
        <taxon>Bacillaceae</taxon>
        <taxon>Virgibacillus</taxon>
    </lineage>
</organism>
<dbReference type="PANTHER" id="PTHR23407">
    <property type="entry name" value="ATPASE INHIBITOR/5-FORMYLTETRAHYDROFOLATE CYCLO-LIGASE"/>
    <property type="match status" value="1"/>
</dbReference>
<keyword evidence="2 4" id="KW-0547">Nucleotide-binding</keyword>
<feature type="binding site" evidence="4">
    <location>
        <position position="54"/>
    </location>
    <ligand>
        <name>substrate</name>
    </ligand>
</feature>
<dbReference type="STRING" id="553311.SAMN05216231_1718"/>
<evidence type="ECO:0000256" key="1">
    <source>
        <dbReference type="ARBA" id="ARBA00010638"/>
    </source>
</evidence>
<protein>
    <recommendedName>
        <fullName evidence="5">5-formyltetrahydrofolate cyclo-ligase</fullName>
        <ecNumber evidence="5">6.3.3.2</ecNumber>
    </recommendedName>
</protein>
<dbReference type="EMBL" id="FNKD01000002">
    <property type="protein sequence ID" value="SDQ50049.1"/>
    <property type="molecule type" value="Genomic_DNA"/>
</dbReference>
<dbReference type="NCBIfam" id="TIGR02727">
    <property type="entry name" value="MTHFS_bact"/>
    <property type="match status" value="1"/>
</dbReference>
<dbReference type="PANTHER" id="PTHR23407:SF1">
    <property type="entry name" value="5-FORMYLTETRAHYDROFOLATE CYCLO-LIGASE"/>
    <property type="match status" value="1"/>
</dbReference>
<evidence type="ECO:0000256" key="5">
    <source>
        <dbReference type="RuleBase" id="RU361279"/>
    </source>
</evidence>